<dbReference type="Proteomes" id="UP000001307">
    <property type="component" value="Unassembled WGS sequence"/>
</dbReference>
<feature type="domain" description="VWFD" evidence="3">
    <location>
        <begin position="1223"/>
        <end position="1434"/>
    </location>
</feature>
<evidence type="ECO:0000313" key="5">
    <source>
        <dbReference type="Proteomes" id="UP000001307"/>
    </source>
</evidence>
<dbReference type="Pfam" id="PF08742">
    <property type="entry name" value="C8"/>
    <property type="match status" value="1"/>
</dbReference>
<dbReference type="Gene3D" id="2.10.25.10">
    <property type="entry name" value="Laminin"/>
    <property type="match status" value="3"/>
</dbReference>
<feature type="domain" description="VWFD" evidence="3">
    <location>
        <begin position="829"/>
        <end position="1029"/>
    </location>
</feature>
<keyword evidence="1" id="KW-1015">Disulfide bond</keyword>
<organism evidence="4">
    <name type="scientific">Oikopleura dioica</name>
    <name type="common">Tunicate</name>
    <dbReference type="NCBI Taxonomy" id="34765"/>
    <lineage>
        <taxon>Eukaryota</taxon>
        <taxon>Metazoa</taxon>
        <taxon>Chordata</taxon>
        <taxon>Tunicata</taxon>
        <taxon>Appendicularia</taxon>
        <taxon>Copelata</taxon>
        <taxon>Oikopleuridae</taxon>
        <taxon>Oikopleura</taxon>
    </lineage>
</organism>
<keyword evidence="2" id="KW-0325">Glycoprotein</keyword>
<protein>
    <recommendedName>
        <fullName evidence="3">VWFD domain-containing protein</fullName>
    </recommendedName>
</protein>
<dbReference type="PANTHER" id="PTHR11339">
    <property type="entry name" value="EXTRACELLULAR MATRIX GLYCOPROTEIN RELATED"/>
    <property type="match status" value="1"/>
</dbReference>
<accession>E4XQE0</accession>
<dbReference type="Pfam" id="PF01826">
    <property type="entry name" value="TIL"/>
    <property type="match status" value="1"/>
</dbReference>
<dbReference type="EMBL" id="FN653104">
    <property type="protein sequence ID" value="CBY12026.1"/>
    <property type="molecule type" value="Genomic_DNA"/>
</dbReference>
<dbReference type="InterPro" id="IPR000742">
    <property type="entry name" value="EGF"/>
</dbReference>
<dbReference type="InterPro" id="IPR001846">
    <property type="entry name" value="VWF_type-D"/>
</dbReference>
<feature type="domain" description="VWFD" evidence="3">
    <location>
        <begin position="31"/>
        <end position="213"/>
    </location>
</feature>
<reference evidence="4" key="1">
    <citation type="journal article" date="2010" name="Science">
        <title>Plasticity of animal genome architecture unmasked by rapid evolution of a pelagic tunicate.</title>
        <authorList>
            <person name="Denoeud F."/>
            <person name="Henriet S."/>
            <person name="Mungpakdee S."/>
            <person name="Aury J.M."/>
            <person name="Da Silva C."/>
            <person name="Brinkmann H."/>
            <person name="Mikhaleva J."/>
            <person name="Olsen L.C."/>
            <person name="Jubin C."/>
            <person name="Canestro C."/>
            <person name="Bouquet J.M."/>
            <person name="Danks G."/>
            <person name="Poulain J."/>
            <person name="Campsteijn C."/>
            <person name="Adamski M."/>
            <person name="Cross I."/>
            <person name="Yadetie F."/>
            <person name="Muffato M."/>
            <person name="Louis A."/>
            <person name="Butcher S."/>
            <person name="Tsagkogeorga G."/>
            <person name="Konrad A."/>
            <person name="Singh S."/>
            <person name="Jensen M.F."/>
            <person name="Cong E.H."/>
            <person name="Eikeseth-Otteraa H."/>
            <person name="Noel B."/>
            <person name="Anthouard V."/>
            <person name="Porcel B.M."/>
            <person name="Kachouri-Lafond R."/>
            <person name="Nishino A."/>
            <person name="Ugolini M."/>
            <person name="Chourrout P."/>
            <person name="Nishida H."/>
            <person name="Aasland R."/>
            <person name="Huzurbazar S."/>
            <person name="Westhof E."/>
            <person name="Delsuc F."/>
            <person name="Lehrach H."/>
            <person name="Reinhardt R."/>
            <person name="Weissenbach J."/>
            <person name="Roy S.W."/>
            <person name="Artiguenave F."/>
            <person name="Postlethwait J.H."/>
            <person name="Manak J.R."/>
            <person name="Thompson E.M."/>
            <person name="Jaillon O."/>
            <person name="Du Pasquier L."/>
            <person name="Boudinot P."/>
            <person name="Liberles D.A."/>
            <person name="Volff J.N."/>
            <person name="Philippe H."/>
            <person name="Lenhard B."/>
            <person name="Roest Crollius H."/>
            <person name="Wincker P."/>
            <person name="Chourrout D."/>
        </authorList>
    </citation>
    <scope>NUCLEOTIDE SEQUENCE [LARGE SCALE GENOMIC DNA]</scope>
</reference>
<evidence type="ECO:0000313" key="4">
    <source>
        <dbReference type="EMBL" id="CBY12026.1"/>
    </source>
</evidence>
<proteinExistence type="predicted"/>
<dbReference type="InterPro" id="IPR002919">
    <property type="entry name" value="TIL_dom"/>
</dbReference>
<dbReference type="Pfam" id="PF00094">
    <property type="entry name" value="VWD"/>
    <property type="match status" value="4"/>
</dbReference>
<name>E4XQE0_OIKDI</name>
<feature type="domain" description="VWFD" evidence="3">
    <location>
        <begin position="424"/>
        <end position="624"/>
    </location>
</feature>
<sequence length="1834" mass="206021">MCGCPLGQVWHGSECIDEDSCPTDCDSASTATSSASGDPHYNTFDGETHHFQGTCKYTFIESEDSSAVSCVHGFTFEFYGKDQHPSEVPRYSVTVDGAVMNLEDRQGGSYNSNFRNDDCILYERNGHRLTINTWFGVSISYSYSISSYWGYMASLSVTVPSCYVDQLTGLCGNYNEEQYDEFDQMHSLSNWRDHQLELSAWANDFSEDDPVCREVHDLECDDVEEVEDLCIALDETIPGGPFHDCPGDKTGFYLACLIDTCESRESLCPSLSSYARQCMNALPASQRADVCNWASELDCEEDCGVNMDYNACANVCDATRTCMNRHMSDADRCPAGVDALDSMCVCQPGYILDNGECIPEADCGCVWEHNGVYYPQGATFENSEERCECSSAGVICAPIPCVWHNDECIDEDECPRDCPSTGTGRCRAWGDPHYTTFDGGQHHFQGRCKYTFVESNGNNEFRNMPAFKIDVDQKQCGAVSSAVSCIDGWTFEFPGRNQGPDETPRYMIILDGTNMVLEDRLEGRSYRNWWNGNDDVLQFKFHCGYHHMVRTWFGVDIDFYYRSDDLRVTLPDCYRNRVTGLCGNWNGVAYDEFSRMQGIGDWRNHQTELVEWANDFAEPDPRCREVHDFECDDIDSVTDMCVPLDKNIPGGAFHQCPVDKDDFYLACLIDTCQDLSTLCSTFNAYATECINSIDSHLRPQICNWANELGCEEECGANMEYQGCANVCSATKTCMDRHLTDTERCGARINEIDSICVCQPGFIFDGDDCILEADCGCVWDFNNVYYPQGSSFNNNDERCECTSTGVVFWHNDECIDESECPQDCDINQTTKCKAWGDPHYTTFDGGHHHFQGACKYTFVESARNDDFRNSPAFKIDVDQRQCGHASSAVSCIRGWTFEFPGKDQGPDETPRYIITLESTSMVLEDRYEGNTYHNRWNGNDDVLEFKFHCGYHHIVRTWFGLRIDYYYGRADLQVSVPNCFMNHVTGLCGNWNGVSYDEFSRMQGLSNWRNHQTELVAWANDFAEPDPRCREVHDVECDDIDAVTDMCVPLDKNIPGGAFHECSVDKDDFYLACLVDTCQDPSALCSTFKAFATECLNNIAAHLRPQICSWANELGCEEECGENMNYEGCANVCSATKTCMDRHLTDAERCGATINDIDSLCVCQPGFIFDGTDCILEANCGCVWDYNNVYYSQGASFSNNDERCECTAAGIVCVHIPCDEKRWGHCRAHNDPYIRSFDGPQIGFHGDCRYNLARAEDTVEMPGFSVDSKNRRPWLPFTGAVTDEIWFDFHGSDYEFGDSYKYSLHVRNLDTSSRYWNNRFEMTLVDNQSGLNIYDAVEITDYVSFEGDGVTLYATSISGSRPRIDVQTRFVRVVFDYRSWSAYVSVSDCYRNKISGLCGNFNGNNAEELDNRIQYALDSDAFGDEFMTVNDGTCSHGERLAPCEDLSAEDYNEAANRCDALRQSPRNSANRNVFAGCEFLGDRTPTHEACFFNSCVQDDLHCGIMSDYATQCLERKDPLSADYARICNWAAATGCEDECRADQVFKGCGNTCHEEQTCEDHARGNSREDRCAGSTFSTIEAMCGCPEGHVLEGDTCVPESSCGCLTDSDVYVEFGSEILTDSEICTCGAEGELTCEALTCPCDVYSSCVDLVCAGPRDFVGGPEGIVGTFQVTRNYEFGYEFTCDYPDSDGGFSAGEHIGPHIFDGDMSRMKEIFKGVSTANEERMSRKMARVWWNAGNMCEKEGGLYTVDFLTNACVPGFNSIRITQEHNAETDAVTKQFFFNGVLRNTRSYASSRNMYIGELTAFLVFFGEEFGPPPGQIRNFYFRDTEIPLL</sequence>
<dbReference type="SMART" id="SM00216">
    <property type="entry name" value="VWD"/>
    <property type="match status" value="4"/>
</dbReference>
<evidence type="ECO:0000256" key="2">
    <source>
        <dbReference type="ARBA" id="ARBA00023180"/>
    </source>
</evidence>
<dbReference type="OrthoDB" id="5945029at2759"/>
<dbReference type="SMART" id="SM00181">
    <property type="entry name" value="EGF"/>
    <property type="match status" value="4"/>
</dbReference>
<dbReference type="PROSITE" id="PS51233">
    <property type="entry name" value="VWFD"/>
    <property type="match status" value="4"/>
</dbReference>
<evidence type="ECO:0000256" key="1">
    <source>
        <dbReference type="ARBA" id="ARBA00023157"/>
    </source>
</evidence>
<dbReference type="CDD" id="cd19941">
    <property type="entry name" value="TIL"/>
    <property type="match status" value="3"/>
</dbReference>
<keyword evidence="5" id="KW-1185">Reference proteome</keyword>
<dbReference type="PANTHER" id="PTHR11339:SF402">
    <property type="entry name" value="VWFD DOMAIN-CONTAINING PROTEIN"/>
    <property type="match status" value="1"/>
</dbReference>
<dbReference type="SMART" id="SM00832">
    <property type="entry name" value="C8"/>
    <property type="match status" value="1"/>
</dbReference>
<dbReference type="InterPro" id="IPR014853">
    <property type="entry name" value="VWF/SSPO/ZAN-like_Cys-rich_dom"/>
</dbReference>
<gene>
    <name evidence="4" type="ORF">GSOID_T00017444001</name>
</gene>
<evidence type="ECO:0000259" key="3">
    <source>
        <dbReference type="PROSITE" id="PS51233"/>
    </source>
</evidence>
<dbReference type="InterPro" id="IPR050780">
    <property type="entry name" value="Mucin_vWF_Thrombospondin_sf"/>
</dbReference>
<dbReference type="InParanoid" id="E4XQE0"/>